<proteinExistence type="predicted"/>
<dbReference type="SUPFAM" id="SSF74853">
    <property type="entry name" value="Lamin A/C globular tail domain"/>
    <property type="match status" value="1"/>
</dbReference>
<reference evidence="3 4" key="1">
    <citation type="submission" date="2023-12" db="EMBL/GenBank/DDBJ databases">
        <title>the genome sequence of Hyalangium sp. s54d21.</title>
        <authorList>
            <person name="Zhang X."/>
        </authorList>
    </citation>
    <scope>NUCLEOTIDE SEQUENCE [LARGE SCALE GENOMIC DNA]</scope>
    <source>
        <strain evidence="4">s54d21</strain>
    </source>
</reference>
<dbReference type="PANTHER" id="PTHR40050">
    <property type="entry name" value="INNER SPORE COAT PROTEIN H"/>
    <property type="match status" value="1"/>
</dbReference>
<comment type="caution">
    <text evidence="3">The sequence shown here is derived from an EMBL/GenBank/DDBJ whole genome shotgun (WGS) entry which is preliminary data.</text>
</comment>
<name>A0ABU5HFD3_9BACT</name>
<dbReference type="PROSITE" id="PS51257">
    <property type="entry name" value="PROKAR_LIPOPROTEIN"/>
    <property type="match status" value="1"/>
</dbReference>
<evidence type="ECO:0000256" key="1">
    <source>
        <dbReference type="SAM" id="MobiDB-lite"/>
    </source>
</evidence>
<accession>A0ABU5HFD3</accession>
<dbReference type="Pfam" id="PF08757">
    <property type="entry name" value="CotH"/>
    <property type="match status" value="1"/>
</dbReference>
<sequence length="600" mass="67067">MRSILVAILGALLLASCESTGNHAREPEELPEVEPGPQAPESPAQPAPLEPPSPPESPTPPEPPAPELPSTPPPPTWPALQSQVEHFEIFFDQATWKLITQPSTAKAYAPGRFKARGVEYEVGVRLRGDQAREHPKLSWKVELPDGIKLDGARRFNFMAEWLDAGLLGDVFSYELMTGAGALAPRARYATLSVNGKFEGIFTMVEQVDKPFLKVHGLSSDGSIYRCGARDCEMKITPKAHYQYPWDKKTNEDQPWDDLNTFLNKVSRTPEHEFEDFLRESLELDEYLRYMAAGVLISISGIDDSGSYLVRDPERGKWHYVPWDLNNSMLMYYRMEQVGAVPITTMPIPAFTAYDTRMERIYQHKESKFGGAHLPFSALSQRIWDRPALRHRVLDYVEELLNTVFTEEAVAQRVDGQHAIIRELLPKDPYVLLPQAHYAPEYLKRYVAGRRAFLLAQIPLERRRGEGGVVINSFGILPGTAVNAEGSAEGYIDLYNREDTPVNVGGMTVTDQLSRQFKHRLPQGLVVPAHGTLRLIADGRPSAGPTHLPFKLQTRGGELGLFDGNRMTGVVDLTFHAPLTPGQAYGRLPDGAESWGWRPAQ</sequence>
<feature type="region of interest" description="Disordered" evidence="1">
    <location>
        <begin position="20"/>
        <end position="79"/>
    </location>
</feature>
<organism evidence="3 4">
    <name type="scientific">Hyalangium rubrum</name>
    <dbReference type="NCBI Taxonomy" id="3103134"/>
    <lineage>
        <taxon>Bacteria</taxon>
        <taxon>Pseudomonadati</taxon>
        <taxon>Myxococcota</taxon>
        <taxon>Myxococcia</taxon>
        <taxon>Myxococcales</taxon>
        <taxon>Cystobacterineae</taxon>
        <taxon>Archangiaceae</taxon>
        <taxon>Hyalangium</taxon>
    </lineage>
</organism>
<gene>
    <name evidence="3" type="ORF">SYV04_37665</name>
</gene>
<dbReference type="PANTHER" id="PTHR40050:SF1">
    <property type="entry name" value="INNER SPORE COAT PROTEIN H"/>
    <property type="match status" value="1"/>
</dbReference>
<evidence type="ECO:0000256" key="2">
    <source>
        <dbReference type="SAM" id="SignalP"/>
    </source>
</evidence>
<feature type="chain" id="PRO_5045568418" evidence="2">
    <location>
        <begin position="25"/>
        <end position="600"/>
    </location>
</feature>
<keyword evidence="3" id="KW-0418">Kinase</keyword>
<protein>
    <submittedName>
        <fullName evidence="3">CotH kinase family protein</fullName>
    </submittedName>
</protein>
<dbReference type="GO" id="GO:0016301">
    <property type="term" value="F:kinase activity"/>
    <property type="evidence" value="ECO:0007669"/>
    <property type="project" value="UniProtKB-KW"/>
</dbReference>
<dbReference type="InterPro" id="IPR014867">
    <property type="entry name" value="Spore_coat_CotH_CotH2/3/7"/>
</dbReference>
<keyword evidence="3" id="KW-0808">Transferase</keyword>
<dbReference type="Proteomes" id="UP001291309">
    <property type="component" value="Unassembled WGS sequence"/>
</dbReference>
<evidence type="ECO:0000313" key="4">
    <source>
        <dbReference type="Proteomes" id="UP001291309"/>
    </source>
</evidence>
<feature type="signal peptide" evidence="2">
    <location>
        <begin position="1"/>
        <end position="24"/>
    </location>
</feature>
<dbReference type="InterPro" id="IPR036415">
    <property type="entry name" value="Lamin_tail_dom_sf"/>
</dbReference>
<evidence type="ECO:0000313" key="3">
    <source>
        <dbReference type="EMBL" id="MDY7232178.1"/>
    </source>
</evidence>
<keyword evidence="4" id="KW-1185">Reference proteome</keyword>
<dbReference type="Gene3D" id="2.60.40.1260">
    <property type="entry name" value="Lamin Tail domain"/>
    <property type="match status" value="1"/>
</dbReference>
<keyword evidence="2" id="KW-0732">Signal</keyword>
<dbReference type="EMBL" id="JAXIVS010000018">
    <property type="protein sequence ID" value="MDY7232178.1"/>
    <property type="molecule type" value="Genomic_DNA"/>
</dbReference>
<dbReference type="RefSeq" id="WP_321550892.1">
    <property type="nucleotide sequence ID" value="NZ_JAXIVS010000018.1"/>
</dbReference>
<feature type="compositionally biased region" description="Pro residues" evidence="1">
    <location>
        <begin position="37"/>
        <end position="77"/>
    </location>
</feature>